<dbReference type="InParanoid" id="A0A401GI94"/>
<comment type="caution">
    <text evidence="1">The sequence shown here is derived from an EMBL/GenBank/DDBJ whole genome shotgun (WGS) entry which is preliminary data.</text>
</comment>
<evidence type="ECO:0000313" key="2">
    <source>
        <dbReference type="Proteomes" id="UP000287166"/>
    </source>
</evidence>
<organism evidence="1 2">
    <name type="scientific">Sparassis crispa</name>
    <dbReference type="NCBI Taxonomy" id="139825"/>
    <lineage>
        <taxon>Eukaryota</taxon>
        <taxon>Fungi</taxon>
        <taxon>Dikarya</taxon>
        <taxon>Basidiomycota</taxon>
        <taxon>Agaricomycotina</taxon>
        <taxon>Agaricomycetes</taxon>
        <taxon>Polyporales</taxon>
        <taxon>Sparassidaceae</taxon>
        <taxon>Sparassis</taxon>
    </lineage>
</organism>
<dbReference type="EMBL" id="BFAD01000004">
    <property type="protein sequence ID" value="GBE81878.1"/>
    <property type="molecule type" value="Genomic_DNA"/>
</dbReference>
<dbReference type="GeneID" id="38778795"/>
<gene>
    <name evidence="1" type="ORF">SCP_0402520</name>
</gene>
<accession>A0A401GI94</accession>
<protein>
    <recommendedName>
        <fullName evidence="3">F-box domain-containing protein</fullName>
    </recommendedName>
</protein>
<dbReference type="RefSeq" id="XP_027612791.1">
    <property type="nucleotide sequence ID" value="XM_027756990.1"/>
</dbReference>
<evidence type="ECO:0008006" key="3">
    <source>
        <dbReference type="Google" id="ProtNLM"/>
    </source>
</evidence>
<reference evidence="1 2" key="1">
    <citation type="journal article" date="2018" name="Sci. Rep.">
        <title>Genome sequence of the cauliflower mushroom Sparassis crispa (Hanabiratake) and its association with beneficial usage.</title>
        <authorList>
            <person name="Kiyama R."/>
            <person name="Furutani Y."/>
            <person name="Kawaguchi K."/>
            <person name="Nakanishi T."/>
        </authorList>
    </citation>
    <scope>NUCLEOTIDE SEQUENCE [LARGE SCALE GENOMIC DNA]</scope>
</reference>
<dbReference type="Proteomes" id="UP000287166">
    <property type="component" value="Unassembled WGS sequence"/>
</dbReference>
<sequence>MDGCSRAFRWYAADAAVRNSKVKVLPRLRRLTLDFPRLESAFEVADLVNLVTTFPGLAELRLCPVVRFRSE</sequence>
<name>A0A401GI94_9APHY</name>
<evidence type="ECO:0000313" key="1">
    <source>
        <dbReference type="EMBL" id="GBE81878.1"/>
    </source>
</evidence>
<dbReference type="AlphaFoldDB" id="A0A401GI94"/>
<proteinExistence type="predicted"/>
<keyword evidence="2" id="KW-1185">Reference proteome</keyword>